<dbReference type="InterPro" id="IPR054767">
    <property type="entry name" value="Cas10-Cmr2_palm2"/>
</dbReference>
<keyword evidence="1" id="KW-0547">Nucleotide-binding</keyword>
<proteinExistence type="predicted"/>
<dbReference type="NCBIfam" id="TIGR02577">
    <property type="entry name" value="cas_TM1794_Cmr2"/>
    <property type="match status" value="1"/>
</dbReference>
<evidence type="ECO:0000259" key="3">
    <source>
        <dbReference type="Pfam" id="PF22335"/>
    </source>
</evidence>
<dbReference type="GO" id="GO:0051607">
    <property type="term" value="P:defense response to virus"/>
    <property type="evidence" value="ECO:0007669"/>
    <property type="project" value="UniProtKB-KW"/>
</dbReference>
<evidence type="ECO:0000256" key="2">
    <source>
        <dbReference type="ARBA" id="ARBA00023118"/>
    </source>
</evidence>
<reference evidence="5" key="1">
    <citation type="submission" date="2019-02" db="EMBL/GenBank/DDBJ databases">
        <title>Draft genome sequence of Sphaerospermopsis reniformis NIES-1949.</title>
        <authorList>
            <person name="Yamaguchi H."/>
            <person name="Suzuki S."/>
            <person name="Kawachi M."/>
        </authorList>
    </citation>
    <scope>NUCLEOTIDE SEQUENCE [LARGE SCALE GENOMIC DNA]</scope>
    <source>
        <strain evidence="5">NIES-1949</strain>
    </source>
</reference>
<name>A0A479ZZ59_9CYAN</name>
<dbReference type="InterPro" id="IPR013407">
    <property type="entry name" value="CRISPR-assoc_prot_Cmr2"/>
</dbReference>
<dbReference type="AlphaFoldDB" id="A0A479ZZ59"/>
<comment type="caution">
    <text evidence="4">The sequence shown here is derived from an EMBL/GenBank/DDBJ whole genome shotgun (WGS) entry which is preliminary data.</text>
</comment>
<dbReference type="InterPro" id="IPR043128">
    <property type="entry name" value="Rev_trsase/Diguanyl_cyclase"/>
</dbReference>
<evidence type="ECO:0000256" key="1">
    <source>
        <dbReference type="ARBA" id="ARBA00022741"/>
    </source>
</evidence>
<gene>
    <name evidence="4" type="ORF">SR1949_18590</name>
</gene>
<keyword evidence="5" id="KW-1185">Reference proteome</keyword>
<dbReference type="GO" id="GO:0000166">
    <property type="term" value="F:nucleotide binding"/>
    <property type="evidence" value="ECO:0007669"/>
    <property type="project" value="UniProtKB-KW"/>
</dbReference>
<protein>
    <recommendedName>
        <fullName evidence="3">Cas10/Cmr2 second palm domain-containing protein</fullName>
    </recommendedName>
</protein>
<dbReference type="Proteomes" id="UP000300142">
    <property type="component" value="Unassembled WGS sequence"/>
</dbReference>
<feature type="domain" description="Cas10/Cmr2 second palm" evidence="3">
    <location>
        <begin position="432"/>
        <end position="605"/>
    </location>
</feature>
<sequence>MVMKCKSSVTIGISWCLAWGNGRKPQFDTSVLREMCEALRTGGEVPVEVRTIVQQVEDLQKIKEDYFPETLEQLKNDYSDLWNQTTNIGLVYGGVTKVKQYVFESAKIQEVRGASALLDRINLIDLPAFFGCEKHQDHQQCQQAKDYCEEVRKNWLDQQENFPELSPALIPELVIYSTGGNILAFCPAAFVDDLANAIEKRYTHETLTANSCAVGAKFKPLEIRFGLLPNIINSDTFWIEKYQQNQNHPLVSAYFQQDKQPLLKNFKERKTFNELAGKLASLFNQRRNGNQLPGSNRPLRCYPAIFETHPYLKRDEGDRRCAITQAKTDPEDSTIGLPGDPWFSEASARKRLVGQIAKRDNSSQKWYEKTGLTWQPGEDAIESWVNKFEQFLHDTPHKYYGKIRSENLHPSRVKEALSVREIGDASITKGFVAYIYADGNNMGGYIQKEIKNPEDYQKFSRDIFDATEKSVYAALTKHLEPHKLNPSLQAERKSEKEIWIHPFEILTIGGDDVMLIVPADKALEIAKTIGEEFERILLNKGETYKTDQTYIAEIVHRYHCQEQIPTDQQCKLSMSTGVLITAEDTPIYYAEKLTNQLLKSAKKRAKELKKCHYSGGTVDFLVMKSVTMISSNISEFRTNGLTKSGQGQQKLKLYAAPYTLHELGGLLKTAQTLIDVEFPKSQLYQIRSLLERGKQTAILNYRYFRVRLNNKEAQKSLEDEFEKKWCLPKDKNNNGNLAPWMSLKDIEECEDKNKQSSEKQDTKDDKVTYETIWRELVDLYPFFAKKSKKSNVQESKQQVL</sequence>
<keyword evidence="2" id="KW-0051">Antiviral defense</keyword>
<organism evidence="4 5">
    <name type="scientific">Sphaerospermopsis reniformis</name>
    <dbReference type="NCBI Taxonomy" id="531300"/>
    <lineage>
        <taxon>Bacteria</taxon>
        <taxon>Bacillati</taxon>
        <taxon>Cyanobacteriota</taxon>
        <taxon>Cyanophyceae</taxon>
        <taxon>Nostocales</taxon>
        <taxon>Aphanizomenonaceae</taxon>
        <taxon>Sphaerospermopsis</taxon>
    </lineage>
</organism>
<evidence type="ECO:0000313" key="4">
    <source>
        <dbReference type="EMBL" id="GCL36753.1"/>
    </source>
</evidence>
<dbReference type="Pfam" id="PF22335">
    <property type="entry name" value="Cas10-Cmr2_palm2"/>
    <property type="match status" value="1"/>
</dbReference>
<dbReference type="EMBL" id="BJCE01000048">
    <property type="protein sequence ID" value="GCL36753.1"/>
    <property type="molecule type" value="Genomic_DNA"/>
</dbReference>
<accession>A0A479ZZ59</accession>
<evidence type="ECO:0000313" key="5">
    <source>
        <dbReference type="Proteomes" id="UP000300142"/>
    </source>
</evidence>
<dbReference type="Gene3D" id="3.30.70.270">
    <property type="match status" value="1"/>
</dbReference>